<dbReference type="EMBL" id="VXPY01000093">
    <property type="protein sequence ID" value="MYD91241.1"/>
    <property type="molecule type" value="Genomic_DNA"/>
</dbReference>
<evidence type="ECO:0000256" key="5">
    <source>
        <dbReference type="ARBA" id="ARBA00022898"/>
    </source>
</evidence>
<dbReference type="GO" id="GO:0006535">
    <property type="term" value="P:cysteine biosynthetic process from serine"/>
    <property type="evidence" value="ECO:0007669"/>
    <property type="project" value="InterPro"/>
</dbReference>
<comment type="cofactor">
    <cofactor evidence="1">
        <name>pyridoxal 5'-phosphate</name>
        <dbReference type="ChEBI" id="CHEBI:597326"/>
    </cofactor>
</comment>
<evidence type="ECO:0000313" key="8">
    <source>
        <dbReference type="EMBL" id="MYD91241.1"/>
    </source>
</evidence>
<reference evidence="8" key="1">
    <citation type="submission" date="2019-09" db="EMBL/GenBank/DDBJ databases">
        <title>Characterisation of the sponge microbiome using genome-centric metagenomics.</title>
        <authorList>
            <person name="Engelberts J.P."/>
            <person name="Robbins S.J."/>
            <person name="De Goeij J.M."/>
            <person name="Aranda M."/>
            <person name="Bell S.C."/>
            <person name="Webster N.S."/>
        </authorList>
    </citation>
    <scope>NUCLEOTIDE SEQUENCE</scope>
    <source>
        <strain evidence="8">SB0662_bin_9</strain>
    </source>
</reference>
<evidence type="ECO:0000256" key="4">
    <source>
        <dbReference type="ARBA" id="ARBA00022679"/>
    </source>
</evidence>
<keyword evidence="3" id="KW-0028">Amino-acid biosynthesis</keyword>
<dbReference type="FunFam" id="3.40.50.1100:FF:000016">
    <property type="entry name" value="Cysteine synthase A"/>
    <property type="match status" value="1"/>
</dbReference>
<dbReference type="PROSITE" id="PS00901">
    <property type="entry name" value="CYS_SYNTHASE"/>
    <property type="match status" value="1"/>
</dbReference>
<evidence type="ECO:0000256" key="1">
    <source>
        <dbReference type="ARBA" id="ARBA00001933"/>
    </source>
</evidence>
<dbReference type="InterPro" id="IPR050214">
    <property type="entry name" value="Cys_Synth/Cystath_Beta-Synth"/>
</dbReference>
<proteinExistence type="inferred from homology"/>
<comment type="caution">
    <text evidence="8">The sequence shown here is derived from an EMBL/GenBank/DDBJ whole genome shotgun (WGS) entry which is preliminary data.</text>
</comment>
<organism evidence="8">
    <name type="scientific">Caldilineaceae bacterium SB0662_bin_9</name>
    <dbReference type="NCBI Taxonomy" id="2605258"/>
    <lineage>
        <taxon>Bacteria</taxon>
        <taxon>Bacillati</taxon>
        <taxon>Chloroflexota</taxon>
        <taxon>Caldilineae</taxon>
        <taxon>Caldilineales</taxon>
        <taxon>Caldilineaceae</taxon>
    </lineage>
</organism>
<dbReference type="Gene3D" id="3.40.50.1100">
    <property type="match status" value="2"/>
</dbReference>
<sequence length="312" mass="33219">MAAHNTSAAGGSGVRSILDLVGGTPLLDLSPWAWGEGVPRAVRVQAKAEWFNPGGSVKARAAAWIFREALHSGALAKERCLIDSSSGNTAISYAQIGAALGYRVKLVMPANVSIERKTMVQAYGAELIESDPLEGSDGAIRVVRRLVAEDPSLFHADQYANPANWKAHYETTGPEIWQQTEGCVTHFVCGLGTTGTFVGVGRYLREQNPDIQLVSVQPSDELSVIEGLKHLPTSIVPPIYDPGVATSEMTVDPEVSWDLARRLAREQGIFMGLSAGGAVAAALDVARELEHGVVVTILPDDGSKYVSLGVFD</sequence>
<gene>
    <name evidence="8" type="ORF">F4Y08_13045</name>
</gene>
<keyword evidence="4" id="KW-0808">Transferase</keyword>
<comment type="similarity">
    <text evidence="2">Belongs to the cysteine synthase/cystathionine beta-synthase family.</text>
</comment>
<dbReference type="PANTHER" id="PTHR10314">
    <property type="entry name" value="CYSTATHIONINE BETA-SYNTHASE"/>
    <property type="match status" value="1"/>
</dbReference>
<dbReference type="SUPFAM" id="SSF53686">
    <property type="entry name" value="Tryptophan synthase beta subunit-like PLP-dependent enzymes"/>
    <property type="match status" value="1"/>
</dbReference>
<dbReference type="AlphaFoldDB" id="A0A6B1DVB3"/>
<dbReference type="InterPro" id="IPR001926">
    <property type="entry name" value="TrpB-like_PALP"/>
</dbReference>
<dbReference type="GO" id="GO:0016765">
    <property type="term" value="F:transferase activity, transferring alkyl or aryl (other than methyl) groups"/>
    <property type="evidence" value="ECO:0007669"/>
    <property type="project" value="UniProtKB-ARBA"/>
</dbReference>
<evidence type="ECO:0000256" key="2">
    <source>
        <dbReference type="ARBA" id="ARBA00007103"/>
    </source>
</evidence>
<evidence type="ECO:0000259" key="7">
    <source>
        <dbReference type="Pfam" id="PF00291"/>
    </source>
</evidence>
<dbReference type="InterPro" id="IPR036052">
    <property type="entry name" value="TrpB-like_PALP_sf"/>
</dbReference>
<keyword evidence="5" id="KW-0663">Pyridoxal phosphate</keyword>
<name>A0A6B1DVB3_9CHLR</name>
<evidence type="ECO:0000256" key="3">
    <source>
        <dbReference type="ARBA" id="ARBA00022605"/>
    </source>
</evidence>
<keyword evidence="6" id="KW-0198">Cysteine biosynthesis</keyword>
<dbReference type="Pfam" id="PF00291">
    <property type="entry name" value="PALP"/>
    <property type="match status" value="1"/>
</dbReference>
<evidence type="ECO:0000256" key="6">
    <source>
        <dbReference type="ARBA" id="ARBA00023192"/>
    </source>
</evidence>
<feature type="domain" description="Tryptophan synthase beta chain-like PALP" evidence="7">
    <location>
        <begin position="18"/>
        <end position="300"/>
    </location>
</feature>
<accession>A0A6B1DVB3</accession>
<dbReference type="InterPro" id="IPR001216">
    <property type="entry name" value="P-phosphate_BS"/>
</dbReference>
<protein>
    <submittedName>
        <fullName evidence="8">PLP-dependent cysteine synthase family protein</fullName>
    </submittedName>
</protein>
<dbReference type="CDD" id="cd01561">
    <property type="entry name" value="CBS_like"/>
    <property type="match status" value="1"/>
</dbReference>